<proteinExistence type="predicted"/>
<dbReference type="RefSeq" id="WP_189489376.1">
    <property type="nucleotide sequence ID" value="NZ_BMZO01000004.1"/>
</dbReference>
<protein>
    <recommendedName>
        <fullName evidence="3">PhiE125 gp8 family phage protein</fullName>
    </recommendedName>
</protein>
<gene>
    <name evidence="1" type="ORF">GCM10010136_15060</name>
</gene>
<evidence type="ECO:0000313" key="2">
    <source>
        <dbReference type="Proteomes" id="UP000641137"/>
    </source>
</evidence>
<dbReference type="NCBIfam" id="TIGR02215">
    <property type="entry name" value="phage_chp_gp8"/>
    <property type="match status" value="1"/>
</dbReference>
<dbReference type="Proteomes" id="UP000641137">
    <property type="component" value="Unassembled WGS sequence"/>
</dbReference>
<organism evidence="1 2">
    <name type="scientific">Limoniibacter endophyticus</name>
    <dbReference type="NCBI Taxonomy" id="1565040"/>
    <lineage>
        <taxon>Bacteria</taxon>
        <taxon>Pseudomonadati</taxon>
        <taxon>Pseudomonadota</taxon>
        <taxon>Alphaproteobacteria</taxon>
        <taxon>Hyphomicrobiales</taxon>
        <taxon>Bartonellaceae</taxon>
        <taxon>Limoniibacter</taxon>
    </lineage>
</organism>
<evidence type="ECO:0008006" key="3">
    <source>
        <dbReference type="Google" id="ProtNLM"/>
    </source>
</evidence>
<name>A0A8J3DI70_9HYPH</name>
<dbReference type="NCBIfam" id="TIGR01560">
    <property type="entry name" value="put_DNA_pack"/>
    <property type="match status" value="2"/>
</dbReference>
<reference evidence="1" key="1">
    <citation type="journal article" date="2014" name="Int. J. Syst. Evol. Microbiol.">
        <title>Complete genome sequence of Corynebacterium casei LMG S-19264T (=DSM 44701T), isolated from a smear-ripened cheese.</title>
        <authorList>
            <consortium name="US DOE Joint Genome Institute (JGI-PGF)"/>
            <person name="Walter F."/>
            <person name="Albersmeier A."/>
            <person name="Kalinowski J."/>
            <person name="Ruckert C."/>
        </authorList>
    </citation>
    <scope>NUCLEOTIDE SEQUENCE</scope>
    <source>
        <strain evidence="1">KCTC 42097</strain>
    </source>
</reference>
<dbReference type="CDD" id="cd08054">
    <property type="entry name" value="gp6"/>
    <property type="match status" value="1"/>
</dbReference>
<dbReference type="EMBL" id="BMZO01000004">
    <property type="protein sequence ID" value="GHC69332.1"/>
    <property type="molecule type" value="Genomic_DNA"/>
</dbReference>
<comment type="caution">
    <text evidence="1">The sequence shown here is derived from an EMBL/GenBank/DDBJ whole genome shotgun (WGS) entry which is preliminary data.</text>
</comment>
<reference evidence="1" key="2">
    <citation type="submission" date="2020-09" db="EMBL/GenBank/DDBJ databases">
        <authorList>
            <person name="Sun Q."/>
            <person name="Kim S."/>
        </authorList>
    </citation>
    <scope>NUCLEOTIDE SEQUENCE</scope>
    <source>
        <strain evidence="1">KCTC 42097</strain>
    </source>
</reference>
<dbReference type="Pfam" id="PF05135">
    <property type="entry name" value="Phage_connect_1"/>
    <property type="match status" value="1"/>
</dbReference>
<accession>A0A8J3DI70</accession>
<sequence>MIQFRTGEPVGRALTLADLKAHLRLGHDSEDLYLEGFIDAAIEEVELATGCALVEQPWRLTADDMPRFGQFTFKVWPLRSIETVTIYDRDGNAFSLGAADWKLSAETRPARFVVDGGARKAAAIEIDFIAGFGESAEEMPGLLRQAMLNLCAYWYEHRASLKGEAKGYPDSFVRLVSKFRDRRL</sequence>
<keyword evidence="2" id="KW-1185">Reference proteome</keyword>
<dbReference type="InterPro" id="IPR021146">
    <property type="entry name" value="Phage_gp6-like_head-tail"/>
</dbReference>
<evidence type="ECO:0000313" key="1">
    <source>
        <dbReference type="EMBL" id="GHC69332.1"/>
    </source>
</evidence>
<dbReference type="InterPro" id="IPR011738">
    <property type="entry name" value="Phage_CHP"/>
</dbReference>
<dbReference type="AlphaFoldDB" id="A0A8J3DI70"/>
<dbReference type="InterPro" id="IPR006450">
    <property type="entry name" value="Phage_HK97_gp6-like"/>
</dbReference>
<dbReference type="Gene3D" id="1.10.3230.30">
    <property type="entry name" value="Phage gp6-like head-tail connector protein"/>
    <property type="match status" value="1"/>
</dbReference>